<dbReference type="GO" id="GO:0016747">
    <property type="term" value="F:acyltransferase activity, transferring groups other than amino-acyl groups"/>
    <property type="evidence" value="ECO:0007669"/>
    <property type="project" value="InterPro"/>
</dbReference>
<dbReference type="PROSITE" id="PS51186">
    <property type="entry name" value="GNAT"/>
    <property type="match status" value="1"/>
</dbReference>
<feature type="domain" description="N-acetyltransferase" evidence="1">
    <location>
        <begin position="16"/>
        <end position="160"/>
    </location>
</feature>
<dbReference type="InterPro" id="IPR000182">
    <property type="entry name" value="GNAT_dom"/>
</dbReference>
<dbReference type="Proteomes" id="UP000019438">
    <property type="component" value="Chromosome"/>
</dbReference>
<protein>
    <submittedName>
        <fullName evidence="2">Acetyltransferase</fullName>
        <ecNumber evidence="2">2.3.1.-</ecNumber>
    </submittedName>
</protein>
<gene>
    <name evidence="2" type="ORF">GbCGDNIH3_2204</name>
</gene>
<dbReference type="SUPFAM" id="SSF55729">
    <property type="entry name" value="Acyl-CoA N-acyltransferases (Nat)"/>
    <property type="match status" value="1"/>
</dbReference>
<dbReference type="InterPro" id="IPR016181">
    <property type="entry name" value="Acyl_CoA_acyltransferase"/>
</dbReference>
<proteinExistence type="predicted"/>
<accession>A0AAN0RFQ0</accession>
<dbReference type="KEGG" id="gbc:GbCGDNIH3_2204"/>
<dbReference type="Pfam" id="PF00583">
    <property type="entry name" value="Acetyltransf_1"/>
    <property type="match status" value="1"/>
</dbReference>
<dbReference type="Gene3D" id="3.40.630.30">
    <property type="match status" value="1"/>
</dbReference>
<keyword evidence="2" id="KW-0012">Acyltransferase</keyword>
<dbReference type="EMBL" id="CP003181">
    <property type="protein sequence ID" value="AHJ64105.1"/>
    <property type="molecule type" value="Genomic_DNA"/>
</dbReference>
<evidence type="ECO:0000259" key="1">
    <source>
        <dbReference type="PROSITE" id="PS51186"/>
    </source>
</evidence>
<dbReference type="EC" id="2.3.1.-" evidence="2"/>
<sequence length="160" mass="18148">MKNEDTMTESTERLIVPVTDLPEEQAASWLEAAEAVHRQLRPAIPDPYAGHMRAMIAQGAEMAVLAEGGLVRAVAVYRCYLTTYRGFRFYVDDLVTDEASRSCGHGEALLDWLRQRAQQRGCQALDLDSGVQRIRAHRFYFREGMSITSYSFTQTLVENR</sequence>
<name>A0AAN0RFQ0_9PROT</name>
<reference evidence="3" key="1">
    <citation type="submission" date="2012-06" db="EMBL/GenBank/DDBJ databases">
        <title>Genome analysis of multiple Granulibacter bethesdensis isolates demonstrates substantial genome diversity.</title>
        <authorList>
            <person name="Greenberg D.E."/>
            <person name="Porcella S.F."/>
            <person name="Zarember K."/>
            <person name="Zelazny A.M."/>
            <person name="Bruno D."/>
            <person name="Martens C."/>
            <person name="Barbian K.D."/>
            <person name="Jaske E."/>
            <person name="Holland S.M."/>
        </authorList>
    </citation>
    <scope>NUCLEOTIDE SEQUENCE [LARGE SCALE GENOMIC DNA]</scope>
    <source>
        <strain evidence="3">CGDNIH3</strain>
    </source>
</reference>
<evidence type="ECO:0000313" key="3">
    <source>
        <dbReference type="Proteomes" id="UP000019438"/>
    </source>
</evidence>
<dbReference type="AlphaFoldDB" id="A0AAN0RFQ0"/>
<evidence type="ECO:0000313" key="2">
    <source>
        <dbReference type="EMBL" id="AHJ64105.1"/>
    </source>
</evidence>
<organism evidence="2 3">
    <name type="scientific">Granulibacter bethesdensis</name>
    <dbReference type="NCBI Taxonomy" id="364410"/>
    <lineage>
        <taxon>Bacteria</taxon>
        <taxon>Pseudomonadati</taxon>
        <taxon>Pseudomonadota</taxon>
        <taxon>Alphaproteobacteria</taxon>
        <taxon>Acetobacterales</taxon>
        <taxon>Acetobacteraceae</taxon>
        <taxon>Granulibacter</taxon>
    </lineage>
</organism>
<dbReference type="CDD" id="cd04301">
    <property type="entry name" value="NAT_SF"/>
    <property type="match status" value="1"/>
</dbReference>
<keyword evidence="2" id="KW-0808">Transferase</keyword>